<feature type="transmembrane region" description="Helical" evidence="9">
    <location>
        <begin position="6"/>
        <end position="24"/>
    </location>
</feature>
<dbReference type="Gene3D" id="3.40.50.720">
    <property type="entry name" value="NAD(P)-binding Rossmann-like Domain"/>
    <property type="match status" value="1"/>
</dbReference>
<evidence type="ECO:0000313" key="12">
    <source>
        <dbReference type="Proteomes" id="UP000261660"/>
    </source>
</evidence>
<dbReference type="NCBIfam" id="NF004825">
    <property type="entry name" value="PRK06181.1"/>
    <property type="match status" value="1"/>
</dbReference>
<evidence type="ECO:0000256" key="2">
    <source>
        <dbReference type="ARBA" id="ARBA00022857"/>
    </source>
</evidence>
<dbReference type="InParanoid" id="A0A3Q3NBS7"/>
<accession>A0A3Q3NBS7</accession>
<dbReference type="GO" id="GO:0016020">
    <property type="term" value="C:membrane"/>
    <property type="evidence" value="ECO:0007669"/>
    <property type="project" value="UniProtKB-ARBA"/>
</dbReference>
<dbReference type="InterPro" id="IPR036291">
    <property type="entry name" value="NAD(P)-bd_dom_sf"/>
</dbReference>
<dbReference type="Proteomes" id="UP000261660">
    <property type="component" value="Unplaced"/>
</dbReference>
<evidence type="ECO:0000256" key="1">
    <source>
        <dbReference type="ARBA" id="ARBA00006484"/>
    </source>
</evidence>
<keyword evidence="2" id="KW-0521">NADP</keyword>
<dbReference type="GO" id="GO:0016616">
    <property type="term" value="F:oxidoreductase activity, acting on the CH-OH group of donors, NAD or NADP as acceptor"/>
    <property type="evidence" value="ECO:0007669"/>
    <property type="project" value="UniProtKB-ARBA"/>
</dbReference>
<dbReference type="STRING" id="56723.ENSLBEP00000031590"/>
<name>A0A3Q3NBS7_9LABR</name>
<evidence type="ECO:0000313" key="11">
    <source>
        <dbReference type="Ensembl" id="ENSLBEP00000031590.1"/>
    </source>
</evidence>
<evidence type="ECO:0000256" key="8">
    <source>
        <dbReference type="RuleBase" id="RU000363"/>
    </source>
</evidence>
<dbReference type="CTD" id="25979"/>
<dbReference type="InterPro" id="IPR020904">
    <property type="entry name" value="Sc_DH/Rdtase_CS"/>
</dbReference>
<dbReference type="GeneID" id="109998408"/>
<dbReference type="RefSeq" id="XP_020508890.1">
    <property type="nucleotide sequence ID" value="XM_020653234.3"/>
</dbReference>
<dbReference type="PRINTS" id="PR00080">
    <property type="entry name" value="SDRFAMILY"/>
</dbReference>
<dbReference type="FunCoup" id="A0A3Q3NBS7">
    <property type="interactions" value="13"/>
</dbReference>
<dbReference type="FunFam" id="3.40.50.720:FF:000122">
    <property type="entry name" value="Dehydrogenase/reductase SDR family member 7B"/>
    <property type="match status" value="1"/>
</dbReference>
<protein>
    <recommendedName>
        <fullName evidence="6">Dehydrogenase/reductase SDR family member 7B</fullName>
    </recommendedName>
    <alternativeName>
        <fullName evidence="7">Short-chain dehydrogenase/reductase family 32C member 1</fullName>
    </alternativeName>
</protein>
<dbReference type="RefSeq" id="XP_020508889.1">
    <property type="nucleotide sequence ID" value="XM_020653233.3"/>
</dbReference>
<keyword evidence="9" id="KW-1133">Transmembrane helix</keyword>
<reference evidence="11" key="1">
    <citation type="submission" date="2025-08" db="UniProtKB">
        <authorList>
            <consortium name="Ensembl"/>
        </authorList>
    </citation>
    <scope>IDENTIFICATION</scope>
</reference>
<sequence length="310" mass="33292">MERVMGGGGVLQLVLAGAGVWLLYRILLRLRPGAALQDAVVVITGASSGLGKECARVFHAAGARLVLCGRDAARLQQVVEELTAGSAGSQTHTPRTVTFDLADADSVDGAAEEILKCYGHVDVLINNAGISYRGNILDTHTSVHRDVMETNYFGPVALTQALLPSMVRRRSGHIVVISSVQGKISIPYRSAYAASKHATQAYFDCLRAEMERYGIPVSVISPGYIRTNLSVNAVTGDGSKYGVLDKTTASGRDPGDVAQAVLKAVRQRSKDVVLAGPLPHVAIYLRTLWPALFFKLMSSRARKEHKPKDE</sequence>
<evidence type="ECO:0000256" key="7">
    <source>
        <dbReference type="ARBA" id="ARBA00043014"/>
    </source>
</evidence>
<keyword evidence="4" id="KW-0520">NAD</keyword>
<dbReference type="AlphaFoldDB" id="A0A3Q3NBS7"/>
<feature type="domain" description="Ketoreductase" evidence="10">
    <location>
        <begin position="39"/>
        <end position="228"/>
    </location>
</feature>
<dbReference type="PANTHER" id="PTHR44196:SF1">
    <property type="entry name" value="DEHYDROGENASE_REDUCTASE SDR FAMILY MEMBER 7B"/>
    <property type="match status" value="1"/>
</dbReference>
<dbReference type="GeneTree" id="ENSGT00940000158171"/>
<dbReference type="PANTHER" id="PTHR44196">
    <property type="entry name" value="DEHYDROGENASE/REDUCTASE SDR FAMILY MEMBER 7B"/>
    <property type="match status" value="1"/>
</dbReference>
<dbReference type="InterPro" id="IPR002347">
    <property type="entry name" value="SDR_fam"/>
</dbReference>
<evidence type="ECO:0000256" key="4">
    <source>
        <dbReference type="ARBA" id="ARBA00023027"/>
    </source>
</evidence>
<keyword evidence="9" id="KW-0472">Membrane</keyword>
<dbReference type="Ensembl" id="ENSLBET00000033016.1">
    <property type="protein sequence ID" value="ENSLBEP00000031590.1"/>
    <property type="gene ID" value="ENSLBEG00000023840.1"/>
</dbReference>
<dbReference type="GO" id="GO:0005737">
    <property type="term" value="C:cytoplasm"/>
    <property type="evidence" value="ECO:0007669"/>
    <property type="project" value="UniProtKB-ARBA"/>
</dbReference>
<dbReference type="SMART" id="SM00822">
    <property type="entry name" value="PKS_KR"/>
    <property type="match status" value="1"/>
</dbReference>
<comment type="similarity">
    <text evidence="1 8">Belongs to the short-chain dehydrogenases/reductases (SDR) family.</text>
</comment>
<keyword evidence="3" id="KW-0560">Oxidoreductase</keyword>
<dbReference type="InterPro" id="IPR057326">
    <property type="entry name" value="KR_dom"/>
</dbReference>
<keyword evidence="9" id="KW-0812">Transmembrane</keyword>
<evidence type="ECO:0000256" key="9">
    <source>
        <dbReference type="SAM" id="Phobius"/>
    </source>
</evidence>
<dbReference type="PROSITE" id="PS00061">
    <property type="entry name" value="ADH_SHORT"/>
    <property type="match status" value="1"/>
</dbReference>
<evidence type="ECO:0000256" key="3">
    <source>
        <dbReference type="ARBA" id="ARBA00023002"/>
    </source>
</evidence>
<dbReference type="GO" id="GO:0006629">
    <property type="term" value="P:lipid metabolic process"/>
    <property type="evidence" value="ECO:0007669"/>
    <property type="project" value="UniProtKB-ARBA"/>
</dbReference>
<dbReference type="OrthoDB" id="5307821at2759"/>
<proteinExistence type="inferred from homology"/>
<reference evidence="11" key="2">
    <citation type="submission" date="2025-09" db="UniProtKB">
        <authorList>
            <consortium name="Ensembl"/>
        </authorList>
    </citation>
    <scope>IDENTIFICATION</scope>
</reference>
<dbReference type="CDD" id="cd05332">
    <property type="entry name" value="11beta-HSD1_like_SDR_c"/>
    <property type="match status" value="1"/>
</dbReference>
<keyword evidence="12" id="KW-1185">Reference proteome</keyword>
<dbReference type="SUPFAM" id="SSF51735">
    <property type="entry name" value="NAD(P)-binding Rossmann-fold domains"/>
    <property type="match status" value="1"/>
</dbReference>
<dbReference type="Pfam" id="PF00106">
    <property type="entry name" value="adh_short"/>
    <property type="match status" value="1"/>
</dbReference>
<organism evidence="11 12">
    <name type="scientific">Labrus bergylta</name>
    <name type="common">ballan wrasse</name>
    <dbReference type="NCBI Taxonomy" id="56723"/>
    <lineage>
        <taxon>Eukaryota</taxon>
        <taxon>Metazoa</taxon>
        <taxon>Chordata</taxon>
        <taxon>Craniata</taxon>
        <taxon>Vertebrata</taxon>
        <taxon>Euteleostomi</taxon>
        <taxon>Actinopterygii</taxon>
        <taxon>Neopterygii</taxon>
        <taxon>Teleostei</taxon>
        <taxon>Neoteleostei</taxon>
        <taxon>Acanthomorphata</taxon>
        <taxon>Eupercaria</taxon>
        <taxon>Labriformes</taxon>
        <taxon>Labridae</taxon>
        <taxon>Labrus</taxon>
    </lineage>
</organism>
<evidence type="ECO:0000256" key="6">
    <source>
        <dbReference type="ARBA" id="ARBA00040419"/>
    </source>
</evidence>
<comment type="function">
    <text evidence="5">Putative oxidoreductase.</text>
</comment>
<evidence type="ECO:0000256" key="5">
    <source>
        <dbReference type="ARBA" id="ARBA00037096"/>
    </source>
</evidence>
<dbReference type="PRINTS" id="PR00081">
    <property type="entry name" value="GDHRDH"/>
</dbReference>
<evidence type="ECO:0000259" key="10">
    <source>
        <dbReference type="SMART" id="SM00822"/>
    </source>
</evidence>